<dbReference type="PANTHER" id="PTHR43232">
    <property type="entry name" value="MOLYBDENUM COFACTOR BIOSYNTHESIS PROTEIN B"/>
    <property type="match status" value="1"/>
</dbReference>
<keyword evidence="6" id="KW-1185">Reference proteome</keyword>
<feature type="domain" description="MoaB/Mog" evidence="4">
    <location>
        <begin position="50"/>
        <end position="194"/>
    </location>
</feature>
<feature type="compositionally biased region" description="Acidic residues" evidence="3">
    <location>
        <begin position="14"/>
        <end position="35"/>
    </location>
</feature>
<dbReference type="PROSITE" id="PS01078">
    <property type="entry name" value="MOCF_BIOSYNTHESIS_1"/>
    <property type="match status" value="1"/>
</dbReference>
<protein>
    <submittedName>
        <fullName evidence="5">Molybdenum cofactor biosynthesis protein B</fullName>
    </submittedName>
</protein>
<dbReference type="InterPro" id="IPR012245">
    <property type="entry name" value="MoaB"/>
</dbReference>
<evidence type="ECO:0000256" key="1">
    <source>
        <dbReference type="ARBA" id="ARBA00006112"/>
    </source>
</evidence>
<dbReference type="EMBL" id="WUUT01000003">
    <property type="protein sequence ID" value="MXR51972.1"/>
    <property type="molecule type" value="Genomic_DNA"/>
</dbReference>
<comment type="similarity">
    <text evidence="1">Belongs to the MoaB/Mog family.</text>
</comment>
<evidence type="ECO:0000259" key="4">
    <source>
        <dbReference type="SMART" id="SM00852"/>
    </source>
</evidence>
<dbReference type="Pfam" id="PF00994">
    <property type="entry name" value="MoCF_biosynth"/>
    <property type="match status" value="1"/>
</dbReference>
<dbReference type="SUPFAM" id="SSF53218">
    <property type="entry name" value="Molybdenum cofactor biosynthesis proteins"/>
    <property type="match status" value="1"/>
</dbReference>
<sequence length="208" mass="22117">MVDFQSREPRTRTEDEDSDSESADADGETAEEETEQAASEAQPDEQVAYAVVTVTDDRSLGEDTQGDTVVEVIEQSGATVVTRDLIQPSYDGIQNTLATLAERRDVDIVVTIGGTGVEPDDVTVDALDRLFEKRLPGFGELFRRLAYDQHGTGVVGTRTTAGVIDGAPVFAVPGTIDGAVLATEEIIIPEAPALAEDASMQSSDTAVR</sequence>
<comment type="caution">
    <text evidence="5">The sequence shown here is derived from an EMBL/GenBank/DDBJ whole genome shotgun (WGS) entry which is preliminary data.</text>
</comment>
<accession>A0A6B0T9E0</accession>
<dbReference type="InterPro" id="IPR036425">
    <property type="entry name" value="MoaB/Mog-like_dom_sf"/>
</dbReference>
<dbReference type="GO" id="GO:0005829">
    <property type="term" value="C:cytosol"/>
    <property type="evidence" value="ECO:0007669"/>
    <property type="project" value="TreeGrafter"/>
</dbReference>
<dbReference type="AlphaFoldDB" id="A0A6B0T9E0"/>
<dbReference type="Proteomes" id="UP000466535">
    <property type="component" value="Unassembled WGS sequence"/>
</dbReference>
<organism evidence="5 6">
    <name type="scientific">Halovenus carboxidivorans</name>
    <dbReference type="NCBI Taxonomy" id="2692199"/>
    <lineage>
        <taxon>Archaea</taxon>
        <taxon>Methanobacteriati</taxon>
        <taxon>Methanobacteriota</taxon>
        <taxon>Stenosarchaea group</taxon>
        <taxon>Halobacteria</taxon>
        <taxon>Halobacteriales</taxon>
        <taxon>Haloarculaceae</taxon>
        <taxon>Halovenus</taxon>
    </lineage>
</organism>
<dbReference type="InterPro" id="IPR008284">
    <property type="entry name" value="MoCF_biosynth_CS"/>
</dbReference>
<gene>
    <name evidence="5" type="ORF">GRX03_10215</name>
</gene>
<evidence type="ECO:0000313" key="5">
    <source>
        <dbReference type="EMBL" id="MXR51972.1"/>
    </source>
</evidence>
<dbReference type="GO" id="GO:0006777">
    <property type="term" value="P:Mo-molybdopterin cofactor biosynthetic process"/>
    <property type="evidence" value="ECO:0007669"/>
    <property type="project" value="UniProtKB-KW"/>
</dbReference>
<evidence type="ECO:0000313" key="6">
    <source>
        <dbReference type="Proteomes" id="UP000466535"/>
    </source>
</evidence>
<evidence type="ECO:0000256" key="3">
    <source>
        <dbReference type="SAM" id="MobiDB-lite"/>
    </source>
</evidence>
<proteinExistence type="inferred from homology"/>
<keyword evidence="2" id="KW-0501">Molybdenum cofactor biosynthesis</keyword>
<feature type="compositionally biased region" description="Basic and acidic residues" evidence="3">
    <location>
        <begin position="1"/>
        <end position="13"/>
    </location>
</feature>
<evidence type="ECO:0000256" key="2">
    <source>
        <dbReference type="ARBA" id="ARBA00023150"/>
    </source>
</evidence>
<feature type="region of interest" description="Disordered" evidence="3">
    <location>
        <begin position="1"/>
        <end position="45"/>
    </location>
</feature>
<dbReference type="Gene3D" id="3.40.980.10">
    <property type="entry name" value="MoaB/Mog-like domain"/>
    <property type="match status" value="1"/>
</dbReference>
<dbReference type="SMART" id="SM00852">
    <property type="entry name" value="MoCF_biosynth"/>
    <property type="match status" value="1"/>
</dbReference>
<reference evidence="5 6" key="1">
    <citation type="submission" date="2019-12" db="EMBL/GenBank/DDBJ databases">
        <title>Isolation and characterization of three novel carbon monoxide-oxidizing members of Halobacteria from salione crusts and soils.</title>
        <authorList>
            <person name="Myers M.R."/>
            <person name="King G.M."/>
        </authorList>
    </citation>
    <scope>NUCLEOTIDE SEQUENCE [LARGE SCALE GENOMIC DNA]</scope>
    <source>
        <strain evidence="5 6">WSH3</strain>
    </source>
</reference>
<dbReference type="CDD" id="cd00886">
    <property type="entry name" value="MogA_MoaB"/>
    <property type="match status" value="1"/>
</dbReference>
<dbReference type="RefSeq" id="WP_159764094.1">
    <property type="nucleotide sequence ID" value="NZ_WUUT01000003.1"/>
</dbReference>
<dbReference type="InterPro" id="IPR001453">
    <property type="entry name" value="MoaB/Mog_dom"/>
</dbReference>
<name>A0A6B0T9E0_9EURY</name>
<dbReference type="OrthoDB" id="205337at2157"/>
<dbReference type="PANTHER" id="PTHR43232:SF2">
    <property type="entry name" value="MOLYBDENUM COFACTOR BIOSYNTHESIS PROTEIN B"/>
    <property type="match status" value="1"/>
</dbReference>